<dbReference type="Pfam" id="PF08543">
    <property type="entry name" value="Phos_pyr_kin"/>
    <property type="match status" value="1"/>
</dbReference>
<dbReference type="InterPro" id="IPR004399">
    <property type="entry name" value="HMP/HMP-P_kinase_dom"/>
</dbReference>
<dbReference type="InterPro" id="IPR029056">
    <property type="entry name" value="Ribokinase-like"/>
</dbReference>
<dbReference type="SUPFAM" id="SSF53613">
    <property type="entry name" value="Ribokinase-like"/>
    <property type="match status" value="1"/>
</dbReference>
<protein>
    <submittedName>
        <fullName evidence="2">Phosphomethylpyrimidine kinase</fullName>
    </submittedName>
</protein>
<reference evidence="2 3" key="1">
    <citation type="submission" date="2024-03" db="EMBL/GenBank/DDBJ databases">
        <title>Genome-scale model development and genomic sequencing of the oleaginous clade Lipomyces.</title>
        <authorList>
            <consortium name="Lawrence Berkeley National Laboratory"/>
            <person name="Czajka J.J."/>
            <person name="Han Y."/>
            <person name="Kim J."/>
            <person name="Mondo S.J."/>
            <person name="Hofstad B.A."/>
            <person name="Robles A."/>
            <person name="Haridas S."/>
            <person name="Riley R."/>
            <person name="LaButti K."/>
            <person name="Pangilinan J."/>
            <person name="Andreopoulos W."/>
            <person name="Lipzen A."/>
            <person name="Yan J."/>
            <person name="Wang M."/>
            <person name="Ng V."/>
            <person name="Grigoriev I.V."/>
            <person name="Spatafora J.W."/>
            <person name="Magnuson J.K."/>
            <person name="Baker S.E."/>
            <person name="Pomraning K.R."/>
        </authorList>
    </citation>
    <scope>NUCLEOTIDE SEQUENCE [LARGE SCALE GENOMIC DNA]</scope>
    <source>
        <strain evidence="2 3">Phaff 52-87</strain>
    </source>
</reference>
<dbReference type="InterPro" id="IPR013749">
    <property type="entry name" value="PM/HMP-P_kinase-1"/>
</dbReference>
<dbReference type="GeneID" id="90037713"/>
<dbReference type="Proteomes" id="UP001498771">
    <property type="component" value="Unassembled WGS sequence"/>
</dbReference>
<dbReference type="GO" id="GO:0016301">
    <property type="term" value="F:kinase activity"/>
    <property type="evidence" value="ECO:0007669"/>
    <property type="project" value="UniProtKB-KW"/>
</dbReference>
<comment type="caution">
    <text evidence="2">The sequence shown here is derived from an EMBL/GenBank/DDBJ whole genome shotgun (WGS) entry which is preliminary data.</text>
</comment>
<evidence type="ECO:0000313" key="2">
    <source>
        <dbReference type="EMBL" id="KAK7206122.1"/>
    </source>
</evidence>
<dbReference type="NCBIfam" id="TIGR00097">
    <property type="entry name" value="HMP-P_kinase"/>
    <property type="match status" value="1"/>
</dbReference>
<keyword evidence="2" id="KW-0418">Kinase</keyword>
<sequence length="288" mass="30313">MTRTLPRVLTIAGSDSSGGAGIEADLKTITAHGCYGMTGITGLTAQNTTGVKDIFPVAPSFLELALDAVFTDIGVDAVKTGMLASAATIESVTKKLKEYQASNICVDPVMISTSGSQLLPDSAVSGYLAHLFPIATIITPNIQEAQFLYKVATGTDIVVDSLEDAKRLAMELHNLGPKYVLLKGGHLPLTTDGYTRVKEQAATSADVVADIVYDGSTYEIIESPFIITKNTHGTGCTLSSAIASNLAKKMTVVDAVKEAIDYVHGAIADDLQLGKGNGPINHLHRTYI</sequence>
<proteinExistence type="predicted"/>
<feature type="domain" description="Pyridoxamine kinase/Phosphomethylpyrimidine kinase" evidence="1">
    <location>
        <begin position="15"/>
        <end position="281"/>
    </location>
</feature>
<dbReference type="CDD" id="cd01169">
    <property type="entry name" value="HMPP_kinase"/>
    <property type="match status" value="1"/>
</dbReference>
<organism evidence="2 3">
    <name type="scientific">Myxozyma melibiosi</name>
    <dbReference type="NCBI Taxonomy" id="54550"/>
    <lineage>
        <taxon>Eukaryota</taxon>
        <taxon>Fungi</taxon>
        <taxon>Dikarya</taxon>
        <taxon>Ascomycota</taxon>
        <taxon>Saccharomycotina</taxon>
        <taxon>Lipomycetes</taxon>
        <taxon>Lipomycetales</taxon>
        <taxon>Lipomycetaceae</taxon>
        <taxon>Myxozyma</taxon>
    </lineage>
</organism>
<gene>
    <name evidence="2" type="ORF">BZA70DRAFT_275734</name>
</gene>
<dbReference type="Gene3D" id="3.40.1190.20">
    <property type="match status" value="1"/>
</dbReference>
<dbReference type="PANTHER" id="PTHR20858">
    <property type="entry name" value="PHOSPHOMETHYLPYRIMIDINE KINASE"/>
    <property type="match status" value="1"/>
</dbReference>
<name>A0ABR1F8F0_9ASCO</name>
<dbReference type="PANTHER" id="PTHR20858:SF17">
    <property type="entry name" value="HYDROXYMETHYLPYRIMIDINE_PHOSPHOMETHYLPYRIMIDINE KINASE THI20-RELATED"/>
    <property type="match status" value="1"/>
</dbReference>
<evidence type="ECO:0000259" key="1">
    <source>
        <dbReference type="Pfam" id="PF08543"/>
    </source>
</evidence>
<dbReference type="EMBL" id="JBBJBU010000003">
    <property type="protein sequence ID" value="KAK7206122.1"/>
    <property type="molecule type" value="Genomic_DNA"/>
</dbReference>
<evidence type="ECO:0000313" key="3">
    <source>
        <dbReference type="Proteomes" id="UP001498771"/>
    </source>
</evidence>
<keyword evidence="2" id="KW-0808">Transferase</keyword>
<keyword evidence="3" id="KW-1185">Reference proteome</keyword>
<accession>A0ABR1F8F0</accession>
<dbReference type="RefSeq" id="XP_064769155.1">
    <property type="nucleotide sequence ID" value="XM_064912201.1"/>
</dbReference>